<dbReference type="InterPro" id="IPR007863">
    <property type="entry name" value="Peptidase_M16_C"/>
</dbReference>
<name>A0ABS6E6P4_9FIRM</name>
<feature type="domain" description="Peptidase M16C associated" evidence="1">
    <location>
        <begin position="462"/>
        <end position="712"/>
    </location>
</feature>
<organism evidence="2 3">
    <name type="scientific">Tissierella simiarum</name>
    <dbReference type="NCBI Taxonomy" id="2841534"/>
    <lineage>
        <taxon>Bacteria</taxon>
        <taxon>Bacillati</taxon>
        <taxon>Bacillota</taxon>
        <taxon>Tissierellia</taxon>
        <taxon>Tissierellales</taxon>
        <taxon>Tissierellaceae</taxon>
        <taxon>Tissierella</taxon>
    </lineage>
</organism>
<dbReference type="InterPro" id="IPR013578">
    <property type="entry name" value="Peptidase_M16C_assoc"/>
</dbReference>
<proteinExistence type="predicted"/>
<evidence type="ECO:0000313" key="2">
    <source>
        <dbReference type="EMBL" id="MBU5438100.1"/>
    </source>
</evidence>
<gene>
    <name evidence="2" type="ORF">KQI42_08780</name>
</gene>
<keyword evidence="3" id="KW-1185">Reference proteome</keyword>
<accession>A0ABS6E6P4</accession>
<dbReference type="Pfam" id="PF05193">
    <property type="entry name" value="Peptidase_M16_C"/>
    <property type="match status" value="1"/>
</dbReference>
<dbReference type="Proteomes" id="UP000749471">
    <property type="component" value="Unassembled WGS sequence"/>
</dbReference>
<comment type="caution">
    <text evidence="2">The sequence shown here is derived from an EMBL/GenBank/DDBJ whole genome shotgun (WGS) entry which is preliminary data.</text>
</comment>
<reference evidence="2 3" key="1">
    <citation type="submission" date="2021-06" db="EMBL/GenBank/DDBJ databases">
        <authorList>
            <person name="Sun Q."/>
            <person name="Li D."/>
        </authorList>
    </citation>
    <scope>NUCLEOTIDE SEQUENCE [LARGE SCALE GENOMIC DNA]</scope>
    <source>
        <strain evidence="2 3">MSJ-40</strain>
    </source>
</reference>
<dbReference type="Pfam" id="PF22516">
    <property type="entry name" value="PreP_C"/>
    <property type="match status" value="1"/>
</dbReference>
<dbReference type="InterPro" id="IPR055130">
    <property type="entry name" value="PreP_C"/>
</dbReference>
<protein>
    <submittedName>
        <fullName evidence="2">Insulinase family protein</fullName>
    </submittedName>
</protein>
<dbReference type="EMBL" id="JAHLPM010000006">
    <property type="protein sequence ID" value="MBU5438100.1"/>
    <property type="molecule type" value="Genomic_DNA"/>
</dbReference>
<dbReference type="PANTHER" id="PTHR43016:SF13">
    <property type="entry name" value="PRESEQUENCE PROTEASE, MITOCHONDRIAL"/>
    <property type="match status" value="1"/>
</dbReference>
<evidence type="ECO:0000313" key="3">
    <source>
        <dbReference type="Proteomes" id="UP000749471"/>
    </source>
</evidence>
<evidence type="ECO:0000259" key="1">
    <source>
        <dbReference type="SMART" id="SM01264"/>
    </source>
</evidence>
<sequence length="973" mass="112101">MKLEVNKIYHGFNLLEEYEIKEIQSIARVFIHEKSGARLLHLENADDNKVFSIGFRTPPSDSTGVPHIIEHSVLSGSRKYLTKEPFMDMAKGSLKTFLNAMTFPDKTIYPIASRNEKDFFNLMDVYLDAVFYPKIYDIPEILMQEGWHYELYDKNDDITYKGVVYNEMKGAYSSPERLLYQEITKSLYPDTCYQYSSGGDPDVIPELTYDAFLEFHRNFYHPVNSYIYLYGNGNIEKQLDFINKNYLSNFDKINIDSHVEIQKPFEKMKEVETYYPISKDENDENSTYLSLNFVLGESTDPEIYLMKSIINQLLIESSAAPLKKSLIDAGIGEDILAITSGGIQPSFGIVAKNTSLDKKEQFKEVVFSTLKKLTKEGIDKKLIEACINIAEYDLREASKYPTKGIMYNKTCLDSWLYDSHPTTHIQYEETIRNLRSKIDTNYFEKFIEEHIINNNHSSLVIMKGKKGLGDEKRKILEKKLSDYKNSLTDEEIETLIQKNTKLKEMQLSPDTPEAKATIPKLLISDVEPKAKVIPQEIIKDKEVTILYHDIFTSKIAYVDFLFDISMVDEELIPYVNLLTEIIGKVDTETMSYSQLSNEIYVNTGGIDLATEVYIENGNDKIYYPKLIIKGKTIGDKTISFINLVTELITASKIEDEKRIKELIQRTKSRLEMSIFDMGHLVSSKRTASYFSPGERYKEILKGLDFYWFICDINNNFENNSEEILSNLRKVYDMIFNINNLIISFTGAKDDFHITRENLHFVTSKLNTEKLEPKYYNFVETKLNEGILSSANVQYVSKGYNFNTLGYKYHGNMLVLSTILSADYLHNRIRARGGAYGCGISFERSGNVTALSYRDPNLKETIDVYDSIADYVKNLNLDTDDLTKYIIGTISKLDYATTPHMESQIAVRNYICHISQNDIQNERNEVLSTKLSDIVSLSQLLDDIMKENYCCVLGNENKIKENEYIFNKLVPLKK</sequence>
<dbReference type="PANTHER" id="PTHR43016">
    <property type="entry name" value="PRESEQUENCE PROTEASE"/>
    <property type="match status" value="1"/>
</dbReference>
<dbReference type="SMART" id="SM01264">
    <property type="entry name" value="M16C_associated"/>
    <property type="match status" value="1"/>
</dbReference>
<dbReference type="Pfam" id="PF08367">
    <property type="entry name" value="M16C_assoc"/>
    <property type="match status" value="1"/>
</dbReference>
<dbReference type="RefSeq" id="WP_216518907.1">
    <property type="nucleotide sequence ID" value="NZ_JAHLPM010000006.1"/>
</dbReference>